<evidence type="ECO:0008006" key="3">
    <source>
        <dbReference type="Google" id="ProtNLM"/>
    </source>
</evidence>
<name>A0A6I6JSX8_9BACT</name>
<evidence type="ECO:0000313" key="2">
    <source>
        <dbReference type="Proteomes" id="UP000428260"/>
    </source>
</evidence>
<sequence>MISDEMDFMNAKVLRKKAEEVLKEKQQKGSIPEETDTKRLLHELQVHQIELEMQNEELRLAYITAETALKKYTMLFDLSPMGYFTLDSDGAICELNFMGAEMLGERHFSLIDSNFKLFISEDSKPVFNNFFKKIYTSNAKEFCEVILGYDKKTLCSVYMEGVVTEDDQKCLLSVVDISKFSLQNKS</sequence>
<accession>A0A6I6JSX8</accession>
<dbReference type="RefSeq" id="WP_158869254.1">
    <property type="nucleotide sequence ID" value="NZ_CP046401.1"/>
</dbReference>
<evidence type="ECO:0000313" key="1">
    <source>
        <dbReference type="EMBL" id="QGY46116.1"/>
    </source>
</evidence>
<dbReference type="SUPFAM" id="SSF55785">
    <property type="entry name" value="PYP-like sensor domain (PAS domain)"/>
    <property type="match status" value="1"/>
</dbReference>
<dbReference type="KEGG" id="mcos:GM418_21325"/>
<reference evidence="1 2" key="1">
    <citation type="submission" date="2019-11" db="EMBL/GenBank/DDBJ databases">
        <authorList>
            <person name="Zheng R.K."/>
            <person name="Sun C.M."/>
        </authorList>
    </citation>
    <scope>NUCLEOTIDE SEQUENCE [LARGE SCALE GENOMIC DNA]</scope>
    <source>
        <strain evidence="1 2">WC007</strain>
    </source>
</reference>
<dbReference type="AlphaFoldDB" id="A0A6I6JSX8"/>
<dbReference type="Proteomes" id="UP000428260">
    <property type="component" value="Chromosome"/>
</dbReference>
<organism evidence="1 2">
    <name type="scientific">Maribellus comscasis</name>
    <dbReference type="NCBI Taxonomy" id="2681766"/>
    <lineage>
        <taxon>Bacteria</taxon>
        <taxon>Pseudomonadati</taxon>
        <taxon>Bacteroidota</taxon>
        <taxon>Bacteroidia</taxon>
        <taxon>Marinilabiliales</taxon>
        <taxon>Prolixibacteraceae</taxon>
        <taxon>Maribellus</taxon>
    </lineage>
</organism>
<protein>
    <recommendedName>
        <fullName evidence="3">PAS domain-containing protein</fullName>
    </recommendedName>
</protein>
<dbReference type="Gene3D" id="3.30.450.20">
    <property type="entry name" value="PAS domain"/>
    <property type="match status" value="1"/>
</dbReference>
<gene>
    <name evidence="1" type="ORF">GM418_21325</name>
</gene>
<dbReference type="InterPro" id="IPR035965">
    <property type="entry name" value="PAS-like_dom_sf"/>
</dbReference>
<keyword evidence="2" id="KW-1185">Reference proteome</keyword>
<dbReference type="EMBL" id="CP046401">
    <property type="protein sequence ID" value="QGY46116.1"/>
    <property type="molecule type" value="Genomic_DNA"/>
</dbReference>
<proteinExistence type="predicted"/>